<dbReference type="RefSeq" id="WP_054581570.1">
    <property type="nucleotide sequence ID" value="NZ_CP012808.1"/>
</dbReference>
<keyword evidence="2" id="KW-1185">Reference proteome</keyword>
<protein>
    <recommendedName>
        <fullName evidence="3">Transglycosylase SLT domain-containing protein</fullName>
    </recommendedName>
</protein>
<accession>A0A0N9W2A6</accession>
<dbReference type="STRING" id="1324350.AOY20_09125"/>
<evidence type="ECO:0000313" key="2">
    <source>
        <dbReference type="Proteomes" id="UP000064939"/>
    </source>
</evidence>
<dbReference type="Proteomes" id="UP000064939">
    <property type="component" value="Chromosome"/>
</dbReference>
<evidence type="ECO:0008006" key="3">
    <source>
        <dbReference type="Google" id="ProtNLM"/>
    </source>
</evidence>
<name>A0A0N9W2A6_9GAMM</name>
<gene>
    <name evidence="1" type="ORF">AOY20_09125</name>
</gene>
<evidence type="ECO:0000313" key="1">
    <source>
        <dbReference type="EMBL" id="ALH95679.1"/>
    </source>
</evidence>
<reference evidence="1 2" key="1">
    <citation type="journal article" date="2015" name="Int. J. Syst. Evol. Microbiol.">
        <title>Acinetobacter equi sp. nov. isolated from horse faeces.</title>
        <authorList>
            <person name="Poppel M.T."/>
            <person name="Skiebe E."/>
            <person name="Laue M."/>
            <person name="Bergmann H."/>
            <person name="Ebersberger I."/>
            <person name="Garn T."/>
            <person name="Fruth A."/>
            <person name="Baumgardt S."/>
            <person name="Busse H.J."/>
            <person name="Wilharm G."/>
        </authorList>
    </citation>
    <scope>NUCLEOTIDE SEQUENCE [LARGE SCALE GENOMIC DNA]</scope>
    <source>
        <strain evidence="1 2">114</strain>
    </source>
</reference>
<dbReference type="KEGG" id="aei:AOY20_09125"/>
<dbReference type="EMBL" id="CP012808">
    <property type="protein sequence ID" value="ALH95679.1"/>
    <property type="molecule type" value="Genomic_DNA"/>
</dbReference>
<dbReference type="AlphaFoldDB" id="A0A0N9W2A6"/>
<dbReference type="OrthoDB" id="6679381at2"/>
<sequence length="333" mass="37359">MTTCYAQLRLKGLSDFSNFSFTALFISQDTGRKFETNKLKIHSTGISVEAQFPLKKNENAKNCSVRFNVFLPTGRLLEPKPFMGITYTKENGSRVKHTEHEVKLVAHTTSSSQNHNVNQVQIAHTVPAPDGLIMVAYYNYAINESGRKYGVDPQAIGSIVFQEKFFSVAAVGKNVLAYVVFDRFGVKETRSYGLGEMQLGLAADLLDYPKNDKDRLRKAFDLITNNPQIATDLVAKNISLKQKKIGRKLSPREATILHNAGEKFLDSYLSPNSNKAEFDSNKFVYNRSRNWQGSIKEALKGIIYSKPDNCKTCEASPRTLSKYWKPGEGYTGI</sequence>
<organism evidence="1 2">
    <name type="scientific">Acinetobacter equi</name>
    <dbReference type="NCBI Taxonomy" id="1324350"/>
    <lineage>
        <taxon>Bacteria</taxon>
        <taxon>Pseudomonadati</taxon>
        <taxon>Pseudomonadota</taxon>
        <taxon>Gammaproteobacteria</taxon>
        <taxon>Moraxellales</taxon>
        <taxon>Moraxellaceae</taxon>
        <taxon>Acinetobacter</taxon>
    </lineage>
</organism>
<proteinExistence type="predicted"/>